<dbReference type="InterPro" id="IPR036259">
    <property type="entry name" value="MFS_trans_sf"/>
</dbReference>
<dbReference type="Gene3D" id="1.20.1250.20">
    <property type="entry name" value="MFS general substrate transporter like domains"/>
    <property type="match status" value="1"/>
</dbReference>
<accession>A0ABP9K4S6</accession>
<evidence type="ECO:0000256" key="1">
    <source>
        <dbReference type="SAM" id="Phobius"/>
    </source>
</evidence>
<dbReference type="InterPro" id="IPR011701">
    <property type="entry name" value="MFS"/>
</dbReference>
<evidence type="ECO:0008006" key="4">
    <source>
        <dbReference type="Google" id="ProtNLM"/>
    </source>
</evidence>
<dbReference type="Proteomes" id="UP001500603">
    <property type="component" value="Unassembled WGS sequence"/>
</dbReference>
<keyword evidence="1" id="KW-1133">Transmembrane helix</keyword>
<feature type="transmembrane region" description="Helical" evidence="1">
    <location>
        <begin position="6"/>
        <end position="29"/>
    </location>
</feature>
<proteinExistence type="predicted"/>
<keyword evidence="1" id="KW-0472">Membrane</keyword>
<dbReference type="EMBL" id="BAABJM010000002">
    <property type="protein sequence ID" value="GAA5049971.1"/>
    <property type="molecule type" value="Genomic_DNA"/>
</dbReference>
<gene>
    <name evidence="2" type="ORF">GCM10023318_19610</name>
</gene>
<organism evidence="2 3">
    <name type="scientific">Nocardia callitridis</name>
    <dbReference type="NCBI Taxonomy" id="648753"/>
    <lineage>
        <taxon>Bacteria</taxon>
        <taxon>Bacillati</taxon>
        <taxon>Actinomycetota</taxon>
        <taxon>Actinomycetes</taxon>
        <taxon>Mycobacteriales</taxon>
        <taxon>Nocardiaceae</taxon>
        <taxon>Nocardia</taxon>
    </lineage>
</organism>
<dbReference type="SUPFAM" id="SSF103473">
    <property type="entry name" value="MFS general substrate transporter"/>
    <property type="match status" value="1"/>
</dbReference>
<evidence type="ECO:0000313" key="2">
    <source>
        <dbReference type="EMBL" id="GAA5049971.1"/>
    </source>
</evidence>
<feature type="transmembrane region" description="Helical" evidence="1">
    <location>
        <begin position="68"/>
        <end position="86"/>
    </location>
</feature>
<name>A0ABP9K4S6_9NOCA</name>
<keyword evidence="3" id="KW-1185">Reference proteome</keyword>
<evidence type="ECO:0000313" key="3">
    <source>
        <dbReference type="Proteomes" id="UP001500603"/>
    </source>
</evidence>
<comment type="caution">
    <text evidence="2">The sequence shown here is derived from an EMBL/GenBank/DDBJ whole genome shotgun (WGS) entry which is preliminary data.</text>
</comment>
<reference evidence="3" key="1">
    <citation type="journal article" date="2019" name="Int. J. Syst. Evol. Microbiol.">
        <title>The Global Catalogue of Microorganisms (GCM) 10K type strain sequencing project: providing services to taxonomists for standard genome sequencing and annotation.</title>
        <authorList>
            <consortium name="The Broad Institute Genomics Platform"/>
            <consortium name="The Broad Institute Genome Sequencing Center for Infectious Disease"/>
            <person name="Wu L."/>
            <person name="Ma J."/>
        </authorList>
    </citation>
    <scope>NUCLEOTIDE SEQUENCE [LARGE SCALE GENOMIC DNA]</scope>
    <source>
        <strain evidence="3">JCM 18298</strain>
    </source>
</reference>
<dbReference type="Pfam" id="PF07690">
    <property type="entry name" value="MFS_1"/>
    <property type="match status" value="1"/>
</dbReference>
<protein>
    <recommendedName>
        <fullName evidence="4">Major facilitator superfamily (MFS) profile domain-containing protein</fullName>
    </recommendedName>
</protein>
<feature type="transmembrane region" description="Helical" evidence="1">
    <location>
        <begin position="41"/>
        <end position="62"/>
    </location>
</feature>
<sequence>MGLITVVLIELGLITCASIYNPVFAAYRLNAIDPTRRARVLSAWSIGTSLSIAAITVLGGVLAELTTARTAIGLAGVLLLATPLLLPRRFSTPPAAENEPVDLAKGSV</sequence>
<keyword evidence="1" id="KW-0812">Transmembrane</keyword>